<proteinExistence type="predicted"/>
<sequence>MFGGGVGVGVGVGVGEGEGRVPSPSVITLVELEFDRFLDILHSPFLSISTRPSYFPSFLFPECFRALFFVGDEGREPSKVAEAKDIVVVVVLVSAYDVKETKCELGCTFVVPVTMSSTAYIPW</sequence>
<reference evidence="1" key="1">
    <citation type="journal article" date="2020" name="G3 (Bethesda)">
        <title>High-Quality Assemblies for Three Invasive Social Wasps from the &lt;i&gt;Vespula&lt;/i&gt; Genus.</title>
        <authorList>
            <person name="Harrop T.W.R."/>
            <person name="Guhlin J."/>
            <person name="McLaughlin G.M."/>
            <person name="Permina E."/>
            <person name="Stockwell P."/>
            <person name="Gilligan J."/>
            <person name="Le Lec M.F."/>
            <person name="Gruber M.A.M."/>
            <person name="Quinn O."/>
            <person name="Lovegrove M."/>
            <person name="Duncan E.J."/>
            <person name="Remnant E.J."/>
            <person name="Van Eeckhoven J."/>
            <person name="Graham B."/>
            <person name="Knapp R.A."/>
            <person name="Langford K.W."/>
            <person name="Kronenberg Z."/>
            <person name="Press M.O."/>
            <person name="Eacker S.M."/>
            <person name="Wilson-Rankin E.E."/>
            <person name="Purcell J."/>
            <person name="Lester P.J."/>
            <person name="Dearden P.K."/>
        </authorList>
    </citation>
    <scope>NUCLEOTIDE SEQUENCE</scope>
    <source>
        <strain evidence="1">Volc-1</strain>
    </source>
</reference>
<protein>
    <submittedName>
        <fullName evidence="1">Uncharacterized protein</fullName>
    </submittedName>
</protein>
<name>A0A834UD85_VESPE</name>
<dbReference type="Proteomes" id="UP000600918">
    <property type="component" value="Unassembled WGS sequence"/>
</dbReference>
<dbReference type="AlphaFoldDB" id="A0A834UD85"/>
<evidence type="ECO:0000313" key="2">
    <source>
        <dbReference type="Proteomes" id="UP000600918"/>
    </source>
</evidence>
<keyword evidence="2" id="KW-1185">Reference proteome</keyword>
<organism evidence="1 2">
    <name type="scientific">Vespula pensylvanica</name>
    <name type="common">Western yellow jacket</name>
    <name type="synonym">Wasp</name>
    <dbReference type="NCBI Taxonomy" id="30213"/>
    <lineage>
        <taxon>Eukaryota</taxon>
        <taxon>Metazoa</taxon>
        <taxon>Ecdysozoa</taxon>
        <taxon>Arthropoda</taxon>
        <taxon>Hexapoda</taxon>
        <taxon>Insecta</taxon>
        <taxon>Pterygota</taxon>
        <taxon>Neoptera</taxon>
        <taxon>Endopterygota</taxon>
        <taxon>Hymenoptera</taxon>
        <taxon>Apocrita</taxon>
        <taxon>Aculeata</taxon>
        <taxon>Vespoidea</taxon>
        <taxon>Vespidae</taxon>
        <taxon>Vespinae</taxon>
        <taxon>Vespula</taxon>
    </lineage>
</organism>
<accession>A0A834UD85</accession>
<evidence type="ECO:0000313" key="1">
    <source>
        <dbReference type="EMBL" id="KAF7431883.1"/>
    </source>
</evidence>
<gene>
    <name evidence="1" type="ORF">H0235_004807</name>
</gene>
<dbReference type="EMBL" id="JACSDY010000003">
    <property type="protein sequence ID" value="KAF7431883.1"/>
    <property type="molecule type" value="Genomic_DNA"/>
</dbReference>
<comment type="caution">
    <text evidence="1">The sequence shown here is derived from an EMBL/GenBank/DDBJ whole genome shotgun (WGS) entry which is preliminary data.</text>
</comment>